<proteinExistence type="predicted"/>
<dbReference type="GO" id="GO:0008168">
    <property type="term" value="F:methyltransferase activity"/>
    <property type="evidence" value="ECO:0007669"/>
    <property type="project" value="UniProtKB-KW"/>
</dbReference>
<accession>A0ABV6JXZ9</accession>
<dbReference type="InterPro" id="IPR029063">
    <property type="entry name" value="SAM-dependent_MTases_sf"/>
</dbReference>
<comment type="caution">
    <text evidence="5">The sequence shown here is derived from an EMBL/GenBank/DDBJ whole genome shotgun (WGS) entry which is preliminary data.</text>
</comment>
<dbReference type="EC" id="2.1.1.-" evidence="5"/>
<dbReference type="GO" id="GO:0032259">
    <property type="term" value="P:methylation"/>
    <property type="evidence" value="ECO:0007669"/>
    <property type="project" value="UniProtKB-KW"/>
</dbReference>
<evidence type="ECO:0000259" key="4">
    <source>
        <dbReference type="Pfam" id="PF08241"/>
    </source>
</evidence>
<dbReference type="Pfam" id="PF08241">
    <property type="entry name" value="Methyltransf_11"/>
    <property type="match status" value="1"/>
</dbReference>
<dbReference type="SUPFAM" id="SSF53335">
    <property type="entry name" value="S-adenosyl-L-methionine-dependent methyltransferases"/>
    <property type="match status" value="1"/>
</dbReference>
<dbReference type="PANTHER" id="PTHR43464">
    <property type="entry name" value="METHYLTRANSFERASE"/>
    <property type="match status" value="1"/>
</dbReference>
<dbReference type="Gene3D" id="3.40.50.150">
    <property type="entry name" value="Vaccinia Virus protein VP39"/>
    <property type="match status" value="1"/>
</dbReference>
<reference evidence="5 6" key="1">
    <citation type="submission" date="2024-09" db="EMBL/GenBank/DDBJ databases">
        <authorList>
            <person name="Sun Q."/>
            <person name="Mori K."/>
        </authorList>
    </citation>
    <scope>NUCLEOTIDE SEQUENCE [LARGE SCALE GENOMIC DNA]</scope>
    <source>
        <strain evidence="5 6">TBRC 5777</strain>
    </source>
</reference>
<organism evidence="5 6">
    <name type="scientific">Roseomonas elaeocarpi</name>
    <dbReference type="NCBI Taxonomy" id="907779"/>
    <lineage>
        <taxon>Bacteria</taxon>
        <taxon>Pseudomonadati</taxon>
        <taxon>Pseudomonadota</taxon>
        <taxon>Alphaproteobacteria</taxon>
        <taxon>Acetobacterales</taxon>
        <taxon>Roseomonadaceae</taxon>
        <taxon>Roseomonas</taxon>
    </lineage>
</organism>
<dbReference type="Proteomes" id="UP001589865">
    <property type="component" value="Unassembled WGS sequence"/>
</dbReference>
<dbReference type="PANTHER" id="PTHR43464:SF19">
    <property type="entry name" value="UBIQUINONE BIOSYNTHESIS O-METHYLTRANSFERASE, MITOCHONDRIAL"/>
    <property type="match status" value="1"/>
</dbReference>
<dbReference type="CDD" id="cd02440">
    <property type="entry name" value="AdoMet_MTases"/>
    <property type="match status" value="1"/>
</dbReference>
<evidence type="ECO:0000256" key="1">
    <source>
        <dbReference type="ARBA" id="ARBA00022603"/>
    </source>
</evidence>
<sequence>MVVWQSQEAEAFVGADGLIDPARLAAATDGASATARHDALHDGVPLSDRSFRLPFADPATTRATLPALSAAMQLLQAAPGQRVLDYGCGNGWLSRLLAQQGLEVTGLDPSQRAIDKGLAFLAVHQPQLAKLVRLSRLDGPRLPLPDQSVDRVIAFQSLHQVADQAALLREMFRVLTEGGIAVLVAEAAGHSRAPGAQARMRAAGLAEHEVPLEDLWQAAREAGFTGGQVLPVMAELAPLDIEAFNRAGSGEPLPGALAASVQQAIGKGTRCISLTRPFGTPDSREIAAAKAEGKPLAALSLTAASIRNERLALTVAVRNLGGHRWLPGGSGPGGVNLGVGRVTEGGTERDYRRVRLSQHEVAPGEALQVEFELDRHNATGWVIDLVAEGVTWFDVPLQIDAAGRIAKAG</sequence>
<gene>
    <name evidence="5" type="ORF">ACFFGY_20350</name>
</gene>
<name>A0ABV6JXZ9_9PROT</name>
<protein>
    <submittedName>
        <fullName evidence="5">Class I SAM-dependent methyltransferase</fullName>
        <ecNumber evidence="5">2.1.1.-</ecNumber>
    </submittedName>
</protein>
<keyword evidence="3" id="KW-0949">S-adenosyl-L-methionine</keyword>
<dbReference type="RefSeq" id="WP_377046351.1">
    <property type="nucleotide sequence ID" value="NZ_JBHLUN010000015.1"/>
</dbReference>
<keyword evidence="1 5" id="KW-0489">Methyltransferase</keyword>
<feature type="domain" description="Methyltransferase type 11" evidence="4">
    <location>
        <begin position="84"/>
        <end position="182"/>
    </location>
</feature>
<evidence type="ECO:0000256" key="2">
    <source>
        <dbReference type="ARBA" id="ARBA00022679"/>
    </source>
</evidence>
<evidence type="ECO:0000313" key="5">
    <source>
        <dbReference type="EMBL" id="MFC0410607.1"/>
    </source>
</evidence>
<evidence type="ECO:0000256" key="3">
    <source>
        <dbReference type="ARBA" id="ARBA00022691"/>
    </source>
</evidence>
<keyword evidence="6" id="KW-1185">Reference proteome</keyword>
<dbReference type="EMBL" id="JBHLUN010000015">
    <property type="protein sequence ID" value="MFC0410607.1"/>
    <property type="molecule type" value="Genomic_DNA"/>
</dbReference>
<evidence type="ECO:0000313" key="6">
    <source>
        <dbReference type="Proteomes" id="UP001589865"/>
    </source>
</evidence>
<dbReference type="InterPro" id="IPR013216">
    <property type="entry name" value="Methyltransf_11"/>
</dbReference>
<keyword evidence="2 5" id="KW-0808">Transferase</keyword>